<dbReference type="Pfam" id="PF00201">
    <property type="entry name" value="UDPGT"/>
    <property type="match status" value="1"/>
</dbReference>
<accession>A0A2P5BP55</accession>
<dbReference type="Pfam" id="PF26168">
    <property type="entry name" value="Glyco_transf_N"/>
    <property type="match status" value="1"/>
</dbReference>
<dbReference type="CDD" id="cd03784">
    <property type="entry name" value="GT1_Gtf-like"/>
    <property type="match status" value="1"/>
</dbReference>
<evidence type="ECO:0000256" key="2">
    <source>
        <dbReference type="ARBA" id="ARBA00022676"/>
    </source>
</evidence>
<evidence type="ECO:0000256" key="5">
    <source>
        <dbReference type="RuleBase" id="RU362057"/>
    </source>
</evidence>
<protein>
    <recommendedName>
        <fullName evidence="5">Glycosyltransferase</fullName>
        <ecNumber evidence="5">2.4.1.-</ecNumber>
    </recommendedName>
</protein>
<gene>
    <name evidence="7" type="primary">TorUGT2</name>
    <name evidence="7" type="ORF">TorRG33x02_313620</name>
</gene>
<dbReference type="InterPro" id="IPR035595">
    <property type="entry name" value="UDP_glycos_trans_CS"/>
</dbReference>
<dbReference type="Proteomes" id="UP000237000">
    <property type="component" value="Unassembled WGS sequence"/>
</dbReference>
<sequence length="463" mass="51047">MENKINRSAAPHVLLVPYPSQGHVNPMFQFCKSLASHGLKITFATTVFISKTFTPKPYPSIQLDTISDGFDDGGYDQSAGVADYLARVKAAGTKTLAELIKRHHDSPDPIACVVYDSFLPWALDVAMQFGLPGGPFYTQACTVNYVYYCVHHGLLKLPISSSPISIDGLQSLGLHDMPSFIGVAGSYPAYFEMLLSQYSNTHQADFVLVNSVYEFEQEVVDSMSKVSPLLTIGPTIPLIYLDKGIKEDKEYGYDLFKADSPESATNWLNSKPAGSVVYVSFGSMANLSVKQMEELALGLKSTDLYFLWVVRASELPKLPPNFAQDTAEKGLILNWGPQLEILSHPAVGCFFSHCGWNSTVEALSLGVPMVGMPQWTDQPTDAKLMEDLWKVGVRVKVDENGIVGRDEIELCIKEVIEGKRSTEMRNNAKNWRNVALQAISEGGSSDKNIRQLVSILNNSKTRK</sequence>
<evidence type="ECO:0000256" key="4">
    <source>
        <dbReference type="RuleBase" id="RU003718"/>
    </source>
</evidence>
<dbReference type="EMBL" id="JXTC01000484">
    <property type="protein sequence ID" value="PON50572.1"/>
    <property type="molecule type" value="Genomic_DNA"/>
</dbReference>
<dbReference type="InterPro" id="IPR058980">
    <property type="entry name" value="Glyco_transf_N"/>
</dbReference>
<keyword evidence="8" id="KW-1185">Reference proteome</keyword>
<comment type="caution">
    <text evidence="7">The sequence shown here is derived from an EMBL/GenBank/DDBJ whole genome shotgun (WGS) entry which is preliminary data.</text>
</comment>
<dbReference type="InParanoid" id="A0A2P5BP55"/>
<evidence type="ECO:0000313" key="8">
    <source>
        <dbReference type="Proteomes" id="UP000237000"/>
    </source>
</evidence>
<organism evidence="7 8">
    <name type="scientific">Trema orientale</name>
    <name type="common">Charcoal tree</name>
    <name type="synonym">Celtis orientalis</name>
    <dbReference type="NCBI Taxonomy" id="63057"/>
    <lineage>
        <taxon>Eukaryota</taxon>
        <taxon>Viridiplantae</taxon>
        <taxon>Streptophyta</taxon>
        <taxon>Embryophyta</taxon>
        <taxon>Tracheophyta</taxon>
        <taxon>Spermatophyta</taxon>
        <taxon>Magnoliopsida</taxon>
        <taxon>eudicotyledons</taxon>
        <taxon>Gunneridae</taxon>
        <taxon>Pentapetalae</taxon>
        <taxon>rosids</taxon>
        <taxon>fabids</taxon>
        <taxon>Rosales</taxon>
        <taxon>Cannabaceae</taxon>
        <taxon>Trema</taxon>
    </lineage>
</organism>
<dbReference type="InterPro" id="IPR002213">
    <property type="entry name" value="UDP_glucos_trans"/>
</dbReference>
<keyword evidence="2 4" id="KW-0328">Glycosyltransferase</keyword>
<dbReference type="PANTHER" id="PTHR11926">
    <property type="entry name" value="GLUCOSYL/GLUCURONOSYL TRANSFERASES"/>
    <property type="match status" value="1"/>
</dbReference>
<dbReference type="OrthoDB" id="5835829at2759"/>
<dbReference type="PROSITE" id="PS00375">
    <property type="entry name" value="UDPGT"/>
    <property type="match status" value="1"/>
</dbReference>
<dbReference type="SUPFAM" id="SSF53756">
    <property type="entry name" value="UDP-Glycosyltransferase/glycogen phosphorylase"/>
    <property type="match status" value="1"/>
</dbReference>
<proteinExistence type="inferred from homology"/>
<dbReference type="PANTHER" id="PTHR11926:SF1311">
    <property type="entry name" value="UDP-GLYCOSYLTRANSFERASE 74F2"/>
    <property type="match status" value="1"/>
</dbReference>
<dbReference type="FunCoup" id="A0A2P5BP55">
    <property type="interactions" value="72"/>
</dbReference>
<evidence type="ECO:0000256" key="1">
    <source>
        <dbReference type="ARBA" id="ARBA00009995"/>
    </source>
</evidence>
<dbReference type="FunFam" id="3.40.50.2000:FF:000019">
    <property type="entry name" value="Glycosyltransferase"/>
    <property type="match status" value="1"/>
</dbReference>
<dbReference type="EC" id="2.4.1.-" evidence="5"/>
<evidence type="ECO:0000256" key="3">
    <source>
        <dbReference type="ARBA" id="ARBA00022679"/>
    </source>
</evidence>
<dbReference type="FunFam" id="3.40.50.2000:FF:000057">
    <property type="entry name" value="Glycosyltransferase"/>
    <property type="match status" value="1"/>
</dbReference>
<evidence type="ECO:0000259" key="6">
    <source>
        <dbReference type="Pfam" id="PF26168"/>
    </source>
</evidence>
<evidence type="ECO:0000313" key="7">
    <source>
        <dbReference type="EMBL" id="PON50572.1"/>
    </source>
</evidence>
<dbReference type="AlphaFoldDB" id="A0A2P5BP55"/>
<dbReference type="Gene3D" id="3.40.50.2000">
    <property type="entry name" value="Glycogen Phosphorylase B"/>
    <property type="match status" value="2"/>
</dbReference>
<dbReference type="GO" id="GO:0080044">
    <property type="term" value="F:quercetin 7-O-glucosyltransferase activity"/>
    <property type="evidence" value="ECO:0007669"/>
    <property type="project" value="TreeGrafter"/>
</dbReference>
<dbReference type="GO" id="GO:0080043">
    <property type="term" value="F:quercetin 3-O-glucosyltransferase activity"/>
    <property type="evidence" value="ECO:0007669"/>
    <property type="project" value="TreeGrafter"/>
</dbReference>
<reference evidence="8" key="1">
    <citation type="submission" date="2016-06" db="EMBL/GenBank/DDBJ databases">
        <title>Parallel loss of symbiosis genes in relatives of nitrogen-fixing non-legume Parasponia.</title>
        <authorList>
            <person name="Van Velzen R."/>
            <person name="Holmer R."/>
            <person name="Bu F."/>
            <person name="Rutten L."/>
            <person name="Van Zeijl A."/>
            <person name="Liu W."/>
            <person name="Santuari L."/>
            <person name="Cao Q."/>
            <person name="Sharma T."/>
            <person name="Shen D."/>
            <person name="Roswanjaya Y."/>
            <person name="Wardhani T."/>
            <person name="Kalhor M.S."/>
            <person name="Jansen J."/>
            <person name="Van den Hoogen J."/>
            <person name="Gungor B."/>
            <person name="Hartog M."/>
            <person name="Hontelez J."/>
            <person name="Verver J."/>
            <person name="Yang W.-C."/>
            <person name="Schijlen E."/>
            <person name="Repin R."/>
            <person name="Schilthuizen M."/>
            <person name="Schranz E."/>
            <person name="Heidstra R."/>
            <person name="Miyata K."/>
            <person name="Fedorova E."/>
            <person name="Kohlen W."/>
            <person name="Bisseling T."/>
            <person name="Smit S."/>
            <person name="Geurts R."/>
        </authorList>
    </citation>
    <scope>NUCLEOTIDE SEQUENCE [LARGE SCALE GENOMIC DNA]</scope>
    <source>
        <strain evidence="8">cv. RG33-2</strain>
    </source>
</reference>
<keyword evidence="3 4" id="KW-0808">Transferase</keyword>
<feature type="domain" description="Glycosyltransferase N-terminal" evidence="6">
    <location>
        <begin position="13"/>
        <end position="47"/>
    </location>
</feature>
<comment type="similarity">
    <text evidence="1 4">Belongs to the UDP-glycosyltransferase family.</text>
</comment>
<dbReference type="GO" id="GO:0032787">
    <property type="term" value="P:monocarboxylic acid metabolic process"/>
    <property type="evidence" value="ECO:0007669"/>
    <property type="project" value="UniProtKB-ARBA"/>
</dbReference>
<name>A0A2P5BP55_TREOI</name>